<keyword evidence="3" id="KW-1185">Reference proteome</keyword>
<reference evidence="2 3" key="1">
    <citation type="submission" date="2018-11" db="EMBL/GenBank/DDBJ databases">
        <title>Parancylomarina longa gen. nov., sp. nov., isolated from sediments of southern Okinawa.</title>
        <authorList>
            <person name="Fu T."/>
        </authorList>
    </citation>
    <scope>NUCLEOTIDE SEQUENCE [LARGE SCALE GENOMIC DNA]</scope>
    <source>
        <strain evidence="2 3">T3-2 S1-C</strain>
    </source>
</reference>
<dbReference type="AlphaFoldDB" id="A0A434AG73"/>
<gene>
    <name evidence="2" type="ORF">DLK05_13935</name>
</gene>
<evidence type="ECO:0000313" key="2">
    <source>
        <dbReference type="EMBL" id="RUT73366.1"/>
    </source>
</evidence>
<proteinExistence type="predicted"/>
<keyword evidence="1" id="KW-1133">Transmembrane helix</keyword>
<evidence type="ECO:0000256" key="1">
    <source>
        <dbReference type="SAM" id="Phobius"/>
    </source>
</evidence>
<accession>A0A434AG73</accession>
<comment type="caution">
    <text evidence="2">The sequence shown here is derived from an EMBL/GenBank/DDBJ whole genome shotgun (WGS) entry which is preliminary data.</text>
</comment>
<feature type="transmembrane region" description="Helical" evidence="1">
    <location>
        <begin position="38"/>
        <end position="58"/>
    </location>
</feature>
<protein>
    <submittedName>
        <fullName evidence="2">Uncharacterized protein</fullName>
    </submittedName>
</protein>
<keyword evidence="1" id="KW-0812">Transmembrane</keyword>
<keyword evidence="1" id="KW-0472">Membrane</keyword>
<dbReference type="RefSeq" id="WP_127344580.1">
    <property type="nucleotide sequence ID" value="NZ_RJJX01000023.1"/>
</dbReference>
<evidence type="ECO:0000313" key="3">
    <source>
        <dbReference type="Proteomes" id="UP000282985"/>
    </source>
</evidence>
<dbReference type="EMBL" id="RJJX01000023">
    <property type="protein sequence ID" value="RUT73366.1"/>
    <property type="molecule type" value="Genomic_DNA"/>
</dbReference>
<dbReference type="OrthoDB" id="1495646at2"/>
<organism evidence="2 3">
    <name type="scientific">Ancylomarina longa</name>
    <dbReference type="NCBI Taxonomy" id="2487017"/>
    <lineage>
        <taxon>Bacteria</taxon>
        <taxon>Pseudomonadati</taxon>
        <taxon>Bacteroidota</taxon>
        <taxon>Bacteroidia</taxon>
        <taxon>Marinilabiliales</taxon>
        <taxon>Marinifilaceae</taxon>
        <taxon>Ancylomarina</taxon>
    </lineage>
</organism>
<sequence>MNKKREKRPPLWIVLMTFISIFGGIFATISGINKIENYYHPYLFGLIFGGLGLIIGLLTAKKLKPIIAVNQRMKNDYYLPTLFISIGFFGLFLMSASILNHKISKVDYRENFIVVNKYRQEYRYMQPEINSIVVQMNRDSRRLVCSYDFWIRTSIGQTVNLTNYKSRLGFDFIKISNDKK</sequence>
<feature type="transmembrane region" description="Helical" evidence="1">
    <location>
        <begin position="12"/>
        <end position="32"/>
    </location>
</feature>
<dbReference type="Proteomes" id="UP000282985">
    <property type="component" value="Unassembled WGS sequence"/>
</dbReference>
<name>A0A434AG73_9BACT</name>
<feature type="transmembrane region" description="Helical" evidence="1">
    <location>
        <begin position="78"/>
        <end position="99"/>
    </location>
</feature>